<dbReference type="GO" id="GO:0061723">
    <property type="term" value="P:glycophagy"/>
    <property type="evidence" value="ECO:0007669"/>
    <property type="project" value="TreeGrafter"/>
</dbReference>
<dbReference type="Proteomes" id="UP000826195">
    <property type="component" value="Unassembled WGS sequence"/>
</dbReference>
<proteinExistence type="predicted"/>
<organism evidence="1 2">
    <name type="scientific">Cotesia glomerata</name>
    <name type="common">Lepidopteran parasitic wasp</name>
    <name type="synonym">Apanteles glomeratus</name>
    <dbReference type="NCBI Taxonomy" id="32391"/>
    <lineage>
        <taxon>Eukaryota</taxon>
        <taxon>Metazoa</taxon>
        <taxon>Ecdysozoa</taxon>
        <taxon>Arthropoda</taxon>
        <taxon>Hexapoda</taxon>
        <taxon>Insecta</taxon>
        <taxon>Pterygota</taxon>
        <taxon>Neoptera</taxon>
        <taxon>Endopterygota</taxon>
        <taxon>Hymenoptera</taxon>
        <taxon>Apocrita</taxon>
        <taxon>Ichneumonoidea</taxon>
        <taxon>Braconidae</taxon>
        <taxon>Microgastrinae</taxon>
        <taxon>Cotesia</taxon>
    </lineage>
</organism>
<evidence type="ECO:0000313" key="1">
    <source>
        <dbReference type="EMBL" id="KAH0557541.1"/>
    </source>
</evidence>
<dbReference type="PANTHER" id="PTHR13222:SF1">
    <property type="entry name" value="RB1-INDUCIBLE COILED-COIL PROTEIN 1"/>
    <property type="match status" value="1"/>
</dbReference>
<dbReference type="EMBL" id="JAHXZJ010000747">
    <property type="protein sequence ID" value="KAH0557541.1"/>
    <property type="molecule type" value="Genomic_DNA"/>
</dbReference>
<dbReference type="PANTHER" id="PTHR13222">
    <property type="entry name" value="RB1-INDUCIBLE COILED-COIL"/>
    <property type="match status" value="1"/>
</dbReference>
<dbReference type="GO" id="GO:0061709">
    <property type="term" value="P:reticulophagy"/>
    <property type="evidence" value="ECO:0007669"/>
    <property type="project" value="TreeGrafter"/>
</dbReference>
<accession>A0AAV7ITC6</accession>
<dbReference type="GO" id="GO:0000422">
    <property type="term" value="P:autophagy of mitochondrion"/>
    <property type="evidence" value="ECO:0007669"/>
    <property type="project" value="TreeGrafter"/>
</dbReference>
<gene>
    <name evidence="1" type="ORF">KQX54_007831</name>
</gene>
<dbReference type="GO" id="GO:0034727">
    <property type="term" value="P:piecemeal microautophagy of the nucleus"/>
    <property type="evidence" value="ECO:0007669"/>
    <property type="project" value="TreeGrafter"/>
</dbReference>
<dbReference type="GO" id="GO:0034045">
    <property type="term" value="C:phagophore assembly site membrane"/>
    <property type="evidence" value="ECO:0007669"/>
    <property type="project" value="TreeGrafter"/>
</dbReference>
<dbReference type="GO" id="GO:1990316">
    <property type="term" value="C:Atg1/ULK1 kinase complex"/>
    <property type="evidence" value="ECO:0007669"/>
    <property type="project" value="TreeGrafter"/>
</dbReference>
<reference evidence="1 2" key="1">
    <citation type="journal article" date="2021" name="J. Hered.">
        <title>A chromosome-level genome assembly of the parasitoid wasp, Cotesia glomerata (Hymenoptera: Braconidae).</title>
        <authorList>
            <person name="Pinto B.J."/>
            <person name="Weis J.J."/>
            <person name="Gamble T."/>
            <person name="Ode P.J."/>
            <person name="Paul R."/>
            <person name="Zaspel J.M."/>
        </authorList>
    </citation>
    <scope>NUCLEOTIDE SEQUENCE [LARGE SCALE GENOMIC DNA]</scope>
    <source>
        <strain evidence="1">CgM1</strain>
    </source>
</reference>
<name>A0AAV7ITC6_COTGL</name>
<dbReference type="GO" id="GO:0034517">
    <property type="term" value="P:ribophagy"/>
    <property type="evidence" value="ECO:0007669"/>
    <property type="project" value="TreeGrafter"/>
</dbReference>
<dbReference type="GO" id="GO:0000045">
    <property type="term" value="P:autophagosome assembly"/>
    <property type="evidence" value="ECO:0007669"/>
    <property type="project" value="InterPro"/>
</dbReference>
<dbReference type="InterPro" id="IPR040040">
    <property type="entry name" value="ATG11"/>
</dbReference>
<comment type="caution">
    <text evidence="1">The sequence shown here is derived from an EMBL/GenBank/DDBJ whole genome shotgun (WGS) entry which is preliminary data.</text>
</comment>
<evidence type="ECO:0000313" key="2">
    <source>
        <dbReference type="Proteomes" id="UP000826195"/>
    </source>
</evidence>
<dbReference type="GO" id="GO:0060090">
    <property type="term" value="F:molecular adaptor activity"/>
    <property type="evidence" value="ECO:0007669"/>
    <property type="project" value="TreeGrafter"/>
</dbReference>
<protein>
    <submittedName>
        <fullName evidence="1">Uncharacterized protein</fullName>
    </submittedName>
</protein>
<dbReference type="GO" id="GO:0019901">
    <property type="term" value="F:protein kinase binding"/>
    <property type="evidence" value="ECO:0007669"/>
    <property type="project" value="TreeGrafter"/>
</dbReference>
<keyword evidence="2" id="KW-1185">Reference proteome</keyword>
<sequence>MDSERCTRTKEELSVNIYYRLKWMMYVEDKMMVVDVKLAMYHENSKRIRRHLEVLLQIHLLLQMDVSTVSEVVKRHTFSCREFQSKFDVPGLQHVPPSFATQTPTIFNNG</sequence>
<dbReference type="AlphaFoldDB" id="A0AAV7ITC6"/>